<proteinExistence type="predicted"/>
<sequence length="53" mass="6130">MVYICLLSLFYFDRNSKLPEGTPNWSISQSYGSDVQSQDEIDNINDEPNKLDE</sequence>
<dbReference type="Proteomes" id="UP000233469">
    <property type="component" value="Unassembled WGS sequence"/>
</dbReference>
<dbReference type="EMBL" id="LLXL01005793">
    <property type="protein sequence ID" value="PKK56339.1"/>
    <property type="molecule type" value="Genomic_DNA"/>
</dbReference>
<name>A0A2N1M3Y5_9GLOM</name>
<evidence type="ECO:0000256" key="1">
    <source>
        <dbReference type="SAM" id="MobiDB-lite"/>
    </source>
</evidence>
<protein>
    <submittedName>
        <fullName evidence="2">Uncharacterized protein</fullName>
    </submittedName>
</protein>
<evidence type="ECO:0000313" key="2">
    <source>
        <dbReference type="EMBL" id="PKK56339.1"/>
    </source>
</evidence>
<reference evidence="2 3" key="2">
    <citation type="submission" date="2017-10" db="EMBL/GenBank/DDBJ databases">
        <title>Extensive intraspecific genome diversity in a model arbuscular mycorrhizal fungus.</title>
        <authorList>
            <person name="Chen E.C.H."/>
            <person name="Morin E."/>
            <person name="Baudet D."/>
            <person name="Noel J."/>
            <person name="Ndikumana S."/>
            <person name="Charron P."/>
            <person name="St-Onge C."/>
            <person name="Giorgi J."/>
            <person name="Grigoriev I.V."/>
            <person name="Roux C."/>
            <person name="Martin F.M."/>
            <person name="Corradi N."/>
        </authorList>
    </citation>
    <scope>NUCLEOTIDE SEQUENCE [LARGE SCALE GENOMIC DNA]</scope>
    <source>
        <strain evidence="2 3">C2</strain>
    </source>
</reference>
<accession>A0A2N1M3Y5</accession>
<comment type="caution">
    <text evidence="2">The sequence shown here is derived from an EMBL/GenBank/DDBJ whole genome shotgun (WGS) entry which is preliminary data.</text>
</comment>
<reference evidence="2 3" key="1">
    <citation type="submission" date="2016-04" db="EMBL/GenBank/DDBJ databases">
        <title>Genome analyses suggest a sexual origin of heterokaryosis in a supposedly ancient asexual fungus.</title>
        <authorList>
            <person name="Ropars J."/>
            <person name="Sedzielewska K."/>
            <person name="Noel J."/>
            <person name="Charron P."/>
            <person name="Farinelli L."/>
            <person name="Marton T."/>
            <person name="Kruger M."/>
            <person name="Pelin A."/>
            <person name="Brachmann A."/>
            <person name="Corradi N."/>
        </authorList>
    </citation>
    <scope>NUCLEOTIDE SEQUENCE [LARGE SCALE GENOMIC DNA]</scope>
    <source>
        <strain evidence="2 3">C2</strain>
    </source>
</reference>
<feature type="region of interest" description="Disordered" evidence="1">
    <location>
        <begin position="29"/>
        <end position="53"/>
    </location>
</feature>
<evidence type="ECO:0000313" key="3">
    <source>
        <dbReference type="Proteomes" id="UP000233469"/>
    </source>
</evidence>
<gene>
    <name evidence="2" type="ORF">RhiirC2_800233</name>
</gene>
<dbReference type="AlphaFoldDB" id="A0A2N1M3Y5"/>
<organism evidence="2 3">
    <name type="scientific">Rhizophagus irregularis</name>
    <dbReference type="NCBI Taxonomy" id="588596"/>
    <lineage>
        <taxon>Eukaryota</taxon>
        <taxon>Fungi</taxon>
        <taxon>Fungi incertae sedis</taxon>
        <taxon>Mucoromycota</taxon>
        <taxon>Glomeromycotina</taxon>
        <taxon>Glomeromycetes</taxon>
        <taxon>Glomerales</taxon>
        <taxon>Glomeraceae</taxon>
        <taxon>Rhizophagus</taxon>
    </lineage>
</organism>